<reference evidence="2" key="1">
    <citation type="submission" date="2018-07" db="EMBL/GenBank/DDBJ databases">
        <authorList>
            <consortium name="PulseNet: The National Subtyping Network for Foodborne Disease Surveillance"/>
            <person name="Tarr C.L."/>
            <person name="Trees E."/>
            <person name="Katz L.S."/>
            <person name="Carleton-Romer H.A."/>
            <person name="Stroika S."/>
            <person name="Kucerova Z."/>
            <person name="Roache K.F."/>
            <person name="Sabol A.L."/>
            <person name="Besser J."/>
            <person name="Gerner-Smidt P."/>
        </authorList>
    </citation>
    <scope>NUCLEOTIDE SEQUENCE</scope>
    <source>
        <strain evidence="2">2015AM-0391</strain>
    </source>
</reference>
<sequence>MKKWLLLLTMFFPLLCNAAGAVLQCGNYRLEAIPNSMFKINGEYVTSQKIRDLGEHGMMVNMGLMPASDGYNYGFEYVHPDGSSKRWLNVELIFADMDAPRIIGSFPCHRVK</sequence>
<feature type="chain" id="PRO_5030123133" description="Secreted protein" evidence="1">
    <location>
        <begin position="19"/>
        <end position="112"/>
    </location>
</feature>
<keyword evidence="1" id="KW-0732">Signal</keyword>
<dbReference type="AlphaFoldDB" id="A0A5H7NW92"/>
<proteinExistence type="predicted"/>
<gene>
    <name evidence="2" type="ORF">CG757_05095</name>
</gene>
<evidence type="ECO:0000313" key="2">
    <source>
        <dbReference type="EMBL" id="ECT9336007.1"/>
    </source>
</evidence>
<organism evidence="2">
    <name type="scientific">Salmonella enterica subsp. enterica serovar Cotham</name>
    <dbReference type="NCBI Taxonomy" id="2572724"/>
    <lineage>
        <taxon>Bacteria</taxon>
        <taxon>Pseudomonadati</taxon>
        <taxon>Pseudomonadota</taxon>
        <taxon>Gammaproteobacteria</taxon>
        <taxon>Enterobacterales</taxon>
        <taxon>Enterobacteriaceae</taxon>
        <taxon>Salmonella</taxon>
    </lineage>
</organism>
<dbReference type="EMBL" id="AAKOIS010000001">
    <property type="protein sequence ID" value="ECT9336007.1"/>
    <property type="molecule type" value="Genomic_DNA"/>
</dbReference>
<evidence type="ECO:0000256" key="1">
    <source>
        <dbReference type="SAM" id="SignalP"/>
    </source>
</evidence>
<evidence type="ECO:0008006" key="3">
    <source>
        <dbReference type="Google" id="ProtNLM"/>
    </source>
</evidence>
<comment type="caution">
    <text evidence="2">The sequence shown here is derived from an EMBL/GenBank/DDBJ whole genome shotgun (WGS) entry which is preliminary data.</text>
</comment>
<feature type="signal peptide" evidence="1">
    <location>
        <begin position="1"/>
        <end position="18"/>
    </location>
</feature>
<accession>A0A5H7NW92</accession>
<protein>
    <recommendedName>
        <fullName evidence="3">Secreted protein</fullName>
    </recommendedName>
</protein>
<name>A0A5H7NW92_SALET</name>